<sequence length="496" mass="55220">MSDKKNIDRLFQECFKDFEAIPNDAVWNNIEAKLQQKNKKHKVIPIWWRYVGIAALLLLLLTVGNSFLDDTTNIIPSNNVVDTQNTTRSSTTKTNENKTTISVTTDVNPTKNNDNSISNKNVSNSSLKNEFSTGKNEAIVNHSDEDTQLKNNGFNQDKLPKINTGKPKLNIENKVGKTTYIAKNLEKNNYNLPEKESKLPNSEEGKPIHDNNPTTIANTQPKEDNQVAENLEKNKEPSIEDFLKKTEEIIEEEKQLNRWSLTPNAAPVYFNTLSEGSSIGGQFNNNSKTAEANMSYGISASYAVNNKLSIRSGINKVNLGYNTNNVVVFETLSKSSSSSLLSNVKASSQNANALENVALVSGDNFESNEAVNLTSNSKTSINQSFGYIEVPLEIQYNLLNKKLGVNLIGGFSSFFLSDNELFSEVEGNRTPIGEATNINNISYSANFGLGFQYKFTKKLNLNLEPMFKYQIKTFNNTSGNFTPYFIGVYTGIGFKF</sequence>
<organism evidence="3 4">
    <name type="scientific">Pseudalgibacter alginicilyticus</name>
    <dbReference type="NCBI Taxonomy" id="1736674"/>
    <lineage>
        <taxon>Bacteria</taxon>
        <taxon>Pseudomonadati</taxon>
        <taxon>Bacteroidota</taxon>
        <taxon>Flavobacteriia</taxon>
        <taxon>Flavobacteriales</taxon>
        <taxon>Flavobacteriaceae</taxon>
        <taxon>Pseudalgibacter</taxon>
    </lineage>
</organism>
<feature type="region of interest" description="Disordered" evidence="1">
    <location>
        <begin position="104"/>
        <end position="129"/>
    </location>
</feature>
<dbReference type="RefSeq" id="WP_054727894.1">
    <property type="nucleotide sequence ID" value="NZ_CP012898.1"/>
</dbReference>
<dbReference type="PATRIC" id="fig|1736674.3.peg.2168"/>
<evidence type="ECO:0000256" key="2">
    <source>
        <dbReference type="SAM" id="Phobius"/>
    </source>
</evidence>
<accession>A0A0P0CY41</accession>
<evidence type="ECO:0000256" key="1">
    <source>
        <dbReference type="SAM" id="MobiDB-lite"/>
    </source>
</evidence>
<keyword evidence="2" id="KW-1133">Transmembrane helix</keyword>
<dbReference type="EMBL" id="CP012898">
    <property type="protein sequence ID" value="ALJ05539.1"/>
    <property type="molecule type" value="Genomic_DNA"/>
</dbReference>
<proteinExistence type="predicted"/>
<feature type="compositionally biased region" description="Basic and acidic residues" evidence="1">
    <location>
        <begin position="193"/>
        <end position="209"/>
    </location>
</feature>
<keyword evidence="2" id="KW-0812">Transmembrane</keyword>
<dbReference type="KEGG" id="ahz:APS56_10585"/>
<gene>
    <name evidence="3" type="ORF">APS56_10585</name>
</gene>
<reference evidence="3 4" key="1">
    <citation type="submission" date="2015-10" db="EMBL/GenBank/DDBJ databases">
        <authorList>
            <person name="Gilbert D.G."/>
        </authorList>
    </citation>
    <scope>NUCLEOTIDE SEQUENCE [LARGE SCALE GENOMIC DNA]</scope>
    <source>
        <strain evidence="4">HZ-22</strain>
    </source>
</reference>
<protein>
    <recommendedName>
        <fullName evidence="5">Outer membrane protein beta-barrel domain-containing protein</fullName>
    </recommendedName>
</protein>
<feature type="compositionally biased region" description="Low complexity" evidence="1">
    <location>
        <begin position="111"/>
        <end position="129"/>
    </location>
</feature>
<feature type="transmembrane region" description="Helical" evidence="2">
    <location>
        <begin position="47"/>
        <end position="68"/>
    </location>
</feature>
<dbReference type="Proteomes" id="UP000057981">
    <property type="component" value="Chromosome"/>
</dbReference>
<evidence type="ECO:0008006" key="5">
    <source>
        <dbReference type="Google" id="ProtNLM"/>
    </source>
</evidence>
<dbReference type="OrthoDB" id="1113942at2"/>
<name>A0A0P0CY41_9FLAO</name>
<evidence type="ECO:0000313" key="4">
    <source>
        <dbReference type="Proteomes" id="UP000057981"/>
    </source>
</evidence>
<dbReference type="STRING" id="1736674.APS56_10585"/>
<feature type="region of interest" description="Disordered" evidence="1">
    <location>
        <begin position="192"/>
        <end position="220"/>
    </location>
</feature>
<evidence type="ECO:0000313" key="3">
    <source>
        <dbReference type="EMBL" id="ALJ05539.1"/>
    </source>
</evidence>
<keyword evidence="4" id="KW-1185">Reference proteome</keyword>
<keyword evidence="2" id="KW-0472">Membrane</keyword>
<dbReference type="AlphaFoldDB" id="A0A0P0CY41"/>
<feature type="compositionally biased region" description="Polar residues" evidence="1">
    <location>
        <begin position="211"/>
        <end position="220"/>
    </location>
</feature>